<dbReference type="InterPro" id="IPR002475">
    <property type="entry name" value="Bcl2-like"/>
</dbReference>
<keyword evidence="3" id="KW-0812">Transmembrane</keyword>
<name>A0A1B1IJP1_TRIAD</name>
<dbReference type="Gene3D" id="1.10.437.10">
    <property type="entry name" value="Blc2-like"/>
    <property type="match status" value="1"/>
</dbReference>
<dbReference type="EMBL" id="KU500588">
    <property type="protein sequence ID" value="ANR94961.1"/>
    <property type="molecule type" value="mRNA"/>
</dbReference>
<dbReference type="CDD" id="cd06845">
    <property type="entry name" value="Bcl-2_like"/>
    <property type="match status" value="1"/>
</dbReference>
<protein>
    <submittedName>
        <fullName evidence="5">Bcl-2-like protein 3</fullName>
    </submittedName>
</protein>
<keyword evidence="3" id="KW-1133">Transmembrane helix</keyword>
<dbReference type="AlphaFoldDB" id="A0A1B1IJP1"/>
<evidence type="ECO:0000259" key="4">
    <source>
        <dbReference type="SMART" id="SM00337"/>
    </source>
</evidence>
<dbReference type="FunFam" id="1.10.437.10:FF:000034">
    <property type="entry name" value="Predicted protein"/>
    <property type="match status" value="1"/>
</dbReference>
<dbReference type="PANTHER" id="PTHR11256">
    <property type="entry name" value="BCL-2 RELATED"/>
    <property type="match status" value="1"/>
</dbReference>
<keyword evidence="3" id="KW-0472">Membrane</keyword>
<evidence type="ECO:0000256" key="3">
    <source>
        <dbReference type="SAM" id="Phobius"/>
    </source>
</evidence>
<feature type="domain" description="Bcl-2 Bcl-2 homology region 1-3" evidence="4">
    <location>
        <begin position="107"/>
        <end position="202"/>
    </location>
</feature>
<dbReference type="SUPFAM" id="SSF56854">
    <property type="entry name" value="Bcl-2 inhibitors of programmed cell death"/>
    <property type="match status" value="1"/>
</dbReference>
<dbReference type="InterPro" id="IPR026298">
    <property type="entry name" value="Bcl-2_fam"/>
</dbReference>
<reference evidence="5" key="1">
    <citation type="submission" date="2016-01" db="EMBL/GenBank/DDBJ databases">
        <title>Identification and molecular characterization of the Bcl-2 family in the placozoan Trichoplax adhaerens.</title>
        <authorList>
            <person name="Popgeorgiev N."/>
            <person name="Schierwater B."/>
            <person name="Gillet G."/>
        </authorList>
    </citation>
    <scope>NUCLEOTIDE SEQUENCE</scope>
</reference>
<dbReference type="SMR" id="A0A1B1IJP1"/>
<organism evidence="5">
    <name type="scientific">Trichoplax adhaerens</name>
    <name type="common">Trichoplax reptans</name>
    <dbReference type="NCBI Taxonomy" id="10228"/>
    <lineage>
        <taxon>Eukaryota</taxon>
        <taxon>Metazoa</taxon>
        <taxon>Placozoa</taxon>
        <taxon>Uniplacotomia</taxon>
        <taxon>Trichoplacea</taxon>
        <taxon>Trichoplacidae</taxon>
        <taxon>Trichoplax</taxon>
    </lineage>
</organism>
<accession>A0A1B1IJP1</accession>
<comment type="similarity">
    <text evidence="1">Belongs to the Bcl-2 family.</text>
</comment>
<gene>
    <name evidence="5" type="primary">trbcl2l3</name>
</gene>
<feature type="transmembrane region" description="Helical" evidence="3">
    <location>
        <begin position="218"/>
        <end position="238"/>
    </location>
</feature>
<evidence type="ECO:0000256" key="1">
    <source>
        <dbReference type="ARBA" id="ARBA00009458"/>
    </source>
</evidence>
<evidence type="ECO:0000313" key="5">
    <source>
        <dbReference type="EMBL" id="ANR94961.1"/>
    </source>
</evidence>
<feature type="transmembrane region" description="Helical" evidence="3">
    <location>
        <begin position="180"/>
        <end position="197"/>
    </location>
</feature>
<dbReference type="PRINTS" id="PR01862">
    <property type="entry name" value="BCL2FAMILY"/>
</dbReference>
<dbReference type="SMART" id="SM00337">
    <property type="entry name" value="BCL"/>
    <property type="match status" value="1"/>
</dbReference>
<keyword evidence="2" id="KW-0053">Apoptosis</keyword>
<dbReference type="Pfam" id="PF00452">
    <property type="entry name" value="Bcl-2"/>
    <property type="match status" value="1"/>
</dbReference>
<proteinExistence type="evidence at transcript level"/>
<dbReference type="InterPro" id="IPR036834">
    <property type="entry name" value="Bcl-2-like_sf"/>
</dbReference>
<evidence type="ECO:0000256" key="2">
    <source>
        <dbReference type="ARBA" id="ARBA00022703"/>
    </source>
</evidence>
<dbReference type="GO" id="GO:0042981">
    <property type="term" value="P:regulation of apoptotic process"/>
    <property type="evidence" value="ECO:0007669"/>
    <property type="project" value="InterPro"/>
</dbReference>
<dbReference type="PROSITE" id="PS50062">
    <property type="entry name" value="BCL2_FAMILY"/>
    <property type="match status" value="1"/>
</dbReference>
<sequence length="241" mass="27382">MADFTYVLITRSISTIFSSSCLIAMAHVKSVTSTPTTTTTTTTQSCPRREENLKEIAAESKKLFLDFIADRSAKDGQDQGCISQLTREHNELQIEPTSPTIQVARTIRQIGDELDSDPHLNGLLHKLHVTSSTAYSTFRRVAMRIFQDGQFNWGRIITLFFFGYRLTIRVLSESPIVEMIISWIARFIYEICSFWIAESGGWDAITQYIQQADWKNKYTLGLIAVGVLVTAFVTWQRYNSS</sequence>
<dbReference type="InterPro" id="IPR046371">
    <property type="entry name" value="Bcl-2_BH1-3"/>
</dbReference>
<dbReference type="GO" id="GO:0006915">
    <property type="term" value="P:apoptotic process"/>
    <property type="evidence" value="ECO:0007669"/>
    <property type="project" value="UniProtKB-KW"/>
</dbReference>
<feature type="transmembrane region" description="Helical" evidence="3">
    <location>
        <begin position="149"/>
        <end position="168"/>
    </location>
</feature>
<dbReference type="PANTHER" id="PTHR11256:SF56">
    <property type="entry name" value="BCL-2 BCL-2 HOMOLOGY REGION 1-3 DOMAIN-CONTAINING PROTEIN"/>
    <property type="match status" value="1"/>
</dbReference>